<gene>
    <name evidence="2" type="ORF">BaRGS_00006661</name>
</gene>
<evidence type="ECO:0008006" key="4">
    <source>
        <dbReference type="Google" id="ProtNLM"/>
    </source>
</evidence>
<keyword evidence="3" id="KW-1185">Reference proteome</keyword>
<name>A0ABD0LSE1_9CAEN</name>
<feature type="transmembrane region" description="Helical" evidence="1">
    <location>
        <begin position="20"/>
        <end position="39"/>
    </location>
</feature>
<accession>A0ABD0LSE1</accession>
<reference evidence="2 3" key="1">
    <citation type="journal article" date="2023" name="Sci. Data">
        <title>Genome assembly of the Korean intertidal mud-creeper Batillaria attramentaria.</title>
        <authorList>
            <person name="Patra A.K."/>
            <person name="Ho P.T."/>
            <person name="Jun S."/>
            <person name="Lee S.J."/>
            <person name="Kim Y."/>
            <person name="Won Y.J."/>
        </authorList>
    </citation>
    <scope>NUCLEOTIDE SEQUENCE [LARGE SCALE GENOMIC DNA]</scope>
    <source>
        <strain evidence="2">Wonlab-2016</strain>
    </source>
</reference>
<organism evidence="2 3">
    <name type="scientific">Batillaria attramentaria</name>
    <dbReference type="NCBI Taxonomy" id="370345"/>
    <lineage>
        <taxon>Eukaryota</taxon>
        <taxon>Metazoa</taxon>
        <taxon>Spiralia</taxon>
        <taxon>Lophotrochozoa</taxon>
        <taxon>Mollusca</taxon>
        <taxon>Gastropoda</taxon>
        <taxon>Caenogastropoda</taxon>
        <taxon>Sorbeoconcha</taxon>
        <taxon>Cerithioidea</taxon>
        <taxon>Batillariidae</taxon>
        <taxon>Batillaria</taxon>
    </lineage>
</organism>
<keyword evidence="1" id="KW-0472">Membrane</keyword>
<sequence length="81" mass="9182">MNAAVRSPSFQRHTHARSRLLYVCLGVCGLFADCTVWYYDPGRRRHPVNDKASQHLGMVTRPLVGSCHVTHQTLVDRSALY</sequence>
<evidence type="ECO:0000313" key="3">
    <source>
        <dbReference type="Proteomes" id="UP001519460"/>
    </source>
</evidence>
<keyword evidence="1" id="KW-1133">Transmembrane helix</keyword>
<comment type="caution">
    <text evidence="2">The sequence shown here is derived from an EMBL/GenBank/DDBJ whole genome shotgun (WGS) entry which is preliminary data.</text>
</comment>
<dbReference type="AlphaFoldDB" id="A0ABD0LSE1"/>
<dbReference type="EMBL" id="JACVVK020000028">
    <property type="protein sequence ID" value="KAK7501909.1"/>
    <property type="molecule type" value="Genomic_DNA"/>
</dbReference>
<evidence type="ECO:0000313" key="2">
    <source>
        <dbReference type="EMBL" id="KAK7501909.1"/>
    </source>
</evidence>
<protein>
    <recommendedName>
        <fullName evidence="4">Secreted protein</fullName>
    </recommendedName>
</protein>
<evidence type="ECO:0000256" key="1">
    <source>
        <dbReference type="SAM" id="Phobius"/>
    </source>
</evidence>
<dbReference type="Proteomes" id="UP001519460">
    <property type="component" value="Unassembled WGS sequence"/>
</dbReference>
<keyword evidence="1" id="KW-0812">Transmembrane</keyword>
<proteinExistence type="predicted"/>